<dbReference type="PROSITE" id="PS50983">
    <property type="entry name" value="FE_B12_PBP"/>
    <property type="match status" value="1"/>
</dbReference>
<dbReference type="Gene3D" id="3.40.50.1980">
    <property type="entry name" value="Nitrogenase molybdenum iron protein domain"/>
    <property type="match status" value="2"/>
</dbReference>
<gene>
    <name evidence="3" type="ORF">LX12_002566</name>
</gene>
<evidence type="ECO:0000259" key="2">
    <source>
        <dbReference type="PROSITE" id="PS50983"/>
    </source>
</evidence>
<dbReference type="InterPro" id="IPR002491">
    <property type="entry name" value="ABC_transptr_periplasmic_BD"/>
</dbReference>
<dbReference type="Proteomes" id="UP001205740">
    <property type="component" value="Unassembled WGS sequence"/>
</dbReference>
<keyword evidence="4" id="KW-1185">Reference proteome</keyword>
<evidence type="ECO:0000256" key="1">
    <source>
        <dbReference type="ARBA" id="ARBA00008814"/>
    </source>
</evidence>
<dbReference type="InterPro" id="IPR050902">
    <property type="entry name" value="ABC_Transporter_SBP"/>
</dbReference>
<reference evidence="3 4" key="1">
    <citation type="submission" date="2022-06" db="EMBL/GenBank/DDBJ databases">
        <title>Genomic Encyclopedia of Archaeal and Bacterial Type Strains, Phase II (KMG-II): from individual species to whole genera.</title>
        <authorList>
            <person name="Goeker M."/>
        </authorList>
    </citation>
    <scope>NUCLEOTIDE SEQUENCE [LARGE SCALE GENOMIC DNA]</scope>
    <source>
        <strain evidence="3 4">DSM 45037</strain>
    </source>
</reference>
<comment type="caution">
    <text evidence="3">The sequence shown here is derived from an EMBL/GenBank/DDBJ whole genome shotgun (WGS) entry which is preliminary data.</text>
</comment>
<organism evidence="3 4">
    <name type="scientific">Williamsia serinedens</name>
    <dbReference type="NCBI Taxonomy" id="391736"/>
    <lineage>
        <taxon>Bacteria</taxon>
        <taxon>Bacillati</taxon>
        <taxon>Actinomycetota</taxon>
        <taxon>Actinomycetes</taxon>
        <taxon>Mycobacteriales</taxon>
        <taxon>Nocardiaceae</taxon>
        <taxon>Williamsia</taxon>
    </lineage>
</organism>
<accession>A0ABT1H2K3</accession>
<name>A0ABT1H2K3_9NOCA</name>
<comment type="similarity">
    <text evidence="1">Belongs to the bacterial solute-binding protein 8 family.</text>
</comment>
<sequence>MEALVRRGRRVARDGERTALIRSLRPVAAVAALLAATVVVAGCSTAPLDVGSTTSTPATSTGPRTATLAQADPIAVTPSPVPQLPATVDTADGRRVTVTDVSRIVALDRYGTYGTTVFALGLGGNLVGRDIATKFPAAQSIPVLTLGGTDANVEAIIALRPTVVLTDASLPSSATVVRQLSSAGIPVVVGSEKRDVADAPEQVRFVARALGVPEAGETLVRRVDDGLAQARRDRPDVPDGDRPRIAFLYARGTGLLILGGPGSGADSLIDAVGGRDAGTAAGLTDAFTSLTSEGLIRARPDVILMLTDGLRSVGGVDGLLRVPGVSETPAGRTRSVVDADDGELLSFGPRTGDVVLALTRALYGPR</sequence>
<proteinExistence type="inferred from homology"/>
<dbReference type="EMBL" id="JAMTCG010000004">
    <property type="protein sequence ID" value="MCP2161371.1"/>
    <property type="molecule type" value="Genomic_DNA"/>
</dbReference>
<dbReference type="Pfam" id="PF01497">
    <property type="entry name" value="Peripla_BP_2"/>
    <property type="match status" value="1"/>
</dbReference>
<feature type="domain" description="Fe/B12 periplasmic-binding" evidence="2">
    <location>
        <begin position="103"/>
        <end position="366"/>
    </location>
</feature>
<dbReference type="PANTHER" id="PTHR30535:SF4">
    <property type="entry name" value="HEMIN-BINDING PERIPLASMIC PROTEIN HMUT"/>
    <property type="match status" value="1"/>
</dbReference>
<evidence type="ECO:0000313" key="4">
    <source>
        <dbReference type="Proteomes" id="UP001205740"/>
    </source>
</evidence>
<dbReference type="PANTHER" id="PTHR30535">
    <property type="entry name" value="VITAMIN B12-BINDING PROTEIN"/>
    <property type="match status" value="1"/>
</dbReference>
<dbReference type="SUPFAM" id="SSF53807">
    <property type="entry name" value="Helical backbone' metal receptor"/>
    <property type="match status" value="1"/>
</dbReference>
<evidence type="ECO:0000313" key="3">
    <source>
        <dbReference type="EMBL" id="MCP2161371.1"/>
    </source>
</evidence>
<protein>
    <submittedName>
        <fullName evidence="3">Iron complex transport system substrate-binding protein</fullName>
    </submittedName>
</protein>